<feature type="domain" description="BTB" evidence="1">
    <location>
        <begin position="1"/>
        <end position="63"/>
    </location>
</feature>
<dbReference type="OrthoDB" id="1022638at2759"/>
<name>A0A6A6VPT8_9PLEO</name>
<evidence type="ECO:0000259" key="1">
    <source>
        <dbReference type="PROSITE" id="PS50097"/>
    </source>
</evidence>
<dbReference type="InterPro" id="IPR000210">
    <property type="entry name" value="BTB/POZ_dom"/>
</dbReference>
<organism evidence="2 3">
    <name type="scientific">Sporormia fimetaria CBS 119925</name>
    <dbReference type="NCBI Taxonomy" id="1340428"/>
    <lineage>
        <taxon>Eukaryota</taxon>
        <taxon>Fungi</taxon>
        <taxon>Dikarya</taxon>
        <taxon>Ascomycota</taxon>
        <taxon>Pezizomycotina</taxon>
        <taxon>Dothideomycetes</taxon>
        <taxon>Pleosporomycetidae</taxon>
        <taxon>Pleosporales</taxon>
        <taxon>Sporormiaceae</taxon>
        <taxon>Sporormia</taxon>
    </lineage>
</organism>
<dbReference type="EMBL" id="MU006561">
    <property type="protein sequence ID" value="KAF2751804.1"/>
    <property type="molecule type" value="Genomic_DNA"/>
</dbReference>
<dbReference type="SUPFAM" id="SSF54695">
    <property type="entry name" value="POZ domain"/>
    <property type="match status" value="1"/>
</dbReference>
<gene>
    <name evidence="2" type="ORF">M011DRAFT_393993</name>
</gene>
<dbReference type="AlphaFoldDB" id="A0A6A6VPT8"/>
<dbReference type="Gene3D" id="3.30.710.10">
    <property type="entry name" value="Potassium Channel Kv1.1, Chain A"/>
    <property type="match status" value="1"/>
</dbReference>
<reference evidence="2" key="1">
    <citation type="journal article" date="2020" name="Stud. Mycol.">
        <title>101 Dothideomycetes genomes: a test case for predicting lifestyles and emergence of pathogens.</title>
        <authorList>
            <person name="Haridas S."/>
            <person name="Albert R."/>
            <person name="Binder M."/>
            <person name="Bloem J."/>
            <person name="Labutti K."/>
            <person name="Salamov A."/>
            <person name="Andreopoulos B."/>
            <person name="Baker S."/>
            <person name="Barry K."/>
            <person name="Bills G."/>
            <person name="Bluhm B."/>
            <person name="Cannon C."/>
            <person name="Castanera R."/>
            <person name="Culley D."/>
            <person name="Daum C."/>
            <person name="Ezra D."/>
            <person name="Gonzalez J."/>
            <person name="Henrissat B."/>
            <person name="Kuo A."/>
            <person name="Liang C."/>
            <person name="Lipzen A."/>
            <person name="Lutzoni F."/>
            <person name="Magnuson J."/>
            <person name="Mondo S."/>
            <person name="Nolan M."/>
            <person name="Ohm R."/>
            <person name="Pangilinan J."/>
            <person name="Park H.-J."/>
            <person name="Ramirez L."/>
            <person name="Alfaro M."/>
            <person name="Sun H."/>
            <person name="Tritt A."/>
            <person name="Yoshinaga Y."/>
            <person name="Zwiers L.-H."/>
            <person name="Turgeon B."/>
            <person name="Goodwin S."/>
            <person name="Spatafora J."/>
            <person name="Crous P."/>
            <person name="Grigoriev I."/>
        </authorList>
    </citation>
    <scope>NUCLEOTIDE SEQUENCE</scope>
    <source>
        <strain evidence="2">CBS 119925</strain>
    </source>
</reference>
<dbReference type="InterPro" id="IPR011333">
    <property type="entry name" value="SKP1/BTB/POZ_sf"/>
</dbReference>
<feature type="non-terminal residue" evidence="2">
    <location>
        <position position="1"/>
    </location>
</feature>
<protein>
    <recommendedName>
        <fullName evidence="1">BTB domain-containing protein</fullName>
    </recommendedName>
</protein>
<dbReference type="Proteomes" id="UP000799440">
    <property type="component" value="Unassembled WGS sequence"/>
</dbReference>
<proteinExistence type="predicted"/>
<keyword evidence="3" id="KW-1185">Reference proteome</keyword>
<sequence>DREVQEFVVHQEMLTKRSEFSRRAMNGNWAATDTRVITLDDIEPLNFQIYANLVYTNLIAIDQEDEEYLDTWAGVFVVAERLQDVQAKIIFVAAFHKKFTVPDSRIVTEVYEGTVKGNKMRRYMVDLYCAKSPKRLKAYFEEDDPDYYCHDFLFGLILAARSPVNAKRKWKVHDVQEYMESIEQPAQLSDQTQEHPGQ</sequence>
<accession>A0A6A6VPT8</accession>
<dbReference type="PROSITE" id="PS50097">
    <property type="entry name" value="BTB"/>
    <property type="match status" value="1"/>
</dbReference>
<dbReference type="PANTHER" id="PTHR47843:SF2">
    <property type="entry name" value="BTB DOMAIN-CONTAINING PROTEIN"/>
    <property type="match status" value="1"/>
</dbReference>
<evidence type="ECO:0000313" key="2">
    <source>
        <dbReference type="EMBL" id="KAF2751804.1"/>
    </source>
</evidence>
<evidence type="ECO:0000313" key="3">
    <source>
        <dbReference type="Proteomes" id="UP000799440"/>
    </source>
</evidence>
<dbReference type="PANTHER" id="PTHR47843">
    <property type="entry name" value="BTB DOMAIN-CONTAINING PROTEIN-RELATED"/>
    <property type="match status" value="1"/>
</dbReference>
<dbReference type="CDD" id="cd18186">
    <property type="entry name" value="BTB_POZ_ZBTB_KLHL-like"/>
    <property type="match status" value="1"/>
</dbReference>